<dbReference type="SUPFAM" id="SSF51905">
    <property type="entry name" value="FAD/NAD(P)-binding domain"/>
    <property type="match status" value="1"/>
</dbReference>
<dbReference type="RefSeq" id="WP_344060953.1">
    <property type="nucleotide sequence ID" value="NZ_BAAAPU010000007.1"/>
</dbReference>
<dbReference type="InterPro" id="IPR050097">
    <property type="entry name" value="Ferredoxin-NADP_redctase_2"/>
</dbReference>
<dbReference type="PRINTS" id="PR00469">
    <property type="entry name" value="PNDRDTASEII"/>
</dbReference>
<proteinExistence type="predicted"/>
<keyword evidence="1" id="KW-0285">Flavoprotein</keyword>
<dbReference type="PRINTS" id="PR00368">
    <property type="entry name" value="FADPNR"/>
</dbReference>
<feature type="compositionally biased region" description="Low complexity" evidence="4">
    <location>
        <begin position="599"/>
        <end position="613"/>
    </location>
</feature>
<dbReference type="Gene3D" id="3.50.50.60">
    <property type="entry name" value="FAD/NAD(P)-binding domain"/>
    <property type="match status" value="2"/>
</dbReference>
<evidence type="ECO:0000256" key="3">
    <source>
        <dbReference type="ARBA" id="ARBA00048132"/>
    </source>
</evidence>
<evidence type="ECO:0000256" key="4">
    <source>
        <dbReference type="SAM" id="MobiDB-lite"/>
    </source>
</evidence>
<name>A0ABN2S1D8_9MICO</name>
<reference evidence="6 7" key="1">
    <citation type="journal article" date="2019" name="Int. J. Syst. Evol. Microbiol.">
        <title>The Global Catalogue of Microorganisms (GCM) 10K type strain sequencing project: providing services to taxonomists for standard genome sequencing and annotation.</title>
        <authorList>
            <consortium name="The Broad Institute Genomics Platform"/>
            <consortium name="The Broad Institute Genome Sequencing Center for Infectious Disease"/>
            <person name="Wu L."/>
            <person name="Ma J."/>
        </authorList>
    </citation>
    <scope>NUCLEOTIDE SEQUENCE [LARGE SCALE GENOMIC DNA]</scope>
    <source>
        <strain evidence="6 7">JCM 15628</strain>
    </source>
</reference>
<evidence type="ECO:0000313" key="7">
    <source>
        <dbReference type="Proteomes" id="UP001500013"/>
    </source>
</evidence>
<dbReference type="Pfam" id="PF07992">
    <property type="entry name" value="Pyr_redox_2"/>
    <property type="match status" value="1"/>
</dbReference>
<dbReference type="EMBL" id="BAAAPU010000007">
    <property type="protein sequence ID" value="GAA1978383.1"/>
    <property type="molecule type" value="Genomic_DNA"/>
</dbReference>
<dbReference type="InterPro" id="IPR011006">
    <property type="entry name" value="CheY-like_superfamily"/>
</dbReference>
<comment type="catalytic activity">
    <reaction evidence="3">
        <text>[thioredoxin]-dithiol + NADP(+) = [thioredoxin]-disulfide + NADPH + H(+)</text>
        <dbReference type="Rhea" id="RHEA:20345"/>
        <dbReference type="Rhea" id="RHEA-COMP:10698"/>
        <dbReference type="Rhea" id="RHEA-COMP:10700"/>
        <dbReference type="ChEBI" id="CHEBI:15378"/>
        <dbReference type="ChEBI" id="CHEBI:29950"/>
        <dbReference type="ChEBI" id="CHEBI:50058"/>
        <dbReference type="ChEBI" id="CHEBI:57783"/>
        <dbReference type="ChEBI" id="CHEBI:58349"/>
        <dbReference type="EC" id="1.8.1.9"/>
    </reaction>
</comment>
<evidence type="ECO:0000256" key="1">
    <source>
        <dbReference type="ARBA" id="ARBA00022630"/>
    </source>
</evidence>
<evidence type="ECO:0000259" key="5">
    <source>
        <dbReference type="Pfam" id="PF07992"/>
    </source>
</evidence>
<organism evidence="6 7">
    <name type="scientific">Terrabacter lapilli</name>
    <dbReference type="NCBI Taxonomy" id="436231"/>
    <lineage>
        <taxon>Bacteria</taxon>
        <taxon>Bacillati</taxon>
        <taxon>Actinomycetota</taxon>
        <taxon>Actinomycetes</taxon>
        <taxon>Micrococcales</taxon>
        <taxon>Intrasporangiaceae</taxon>
        <taxon>Terrabacter</taxon>
    </lineage>
</organism>
<feature type="domain" description="FAD/NAD(P)-binding" evidence="5">
    <location>
        <begin position="246"/>
        <end position="554"/>
    </location>
</feature>
<feature type="region of interest" description="Disordered" evidence="4">
    <location>
        <begin position="569"/>
        <end position="613"/>
    </location>
</feature>
<dbReference type="SUPFAM" id="SSF52172">
    <property type="entry name" value="CheY-like"/>
    <property type="match status" value="1"/>
</dbReference>
<gene>
    <name evidence="6" type="ORF">GCM10009817_18560</name>
</gene>
<keyword evidence="2" id="KW-0560">Oxidoreductase</keyword>
<comment type="caution">
    <text evidence="6">The sequence shown here is derived from an EMBL/GenBank/DDBJ whole genome shotgun (WGS) entry which is preliminary data.</text>
</comment>
<keyword evidence="7" id="KW-1185">Reference proteome</keyword>
<dbReference type="PANTHER" id="PTHR48105">
    <property type="entry name" value="THIOREDOXIN REDUCTASE 1-RELATED-RELATED"/>
    <property type="match status" value="1"/>
</dbReference>
<protein>
    <submittedName>
        <fullName evidence="6">FAD-dependent oxidoreductase</fullName>
    </submittedName>
</protein>
<dbReference type="InterPro" id="IPR023753">
    <property type="entry name" value="FAD/NAD-binding_dom"/>
</dbReference>
<dbReference type="InterPro" id="IPR036188">
    <property type="entry name" value="FAD/NAD-bd_sf"/>
</dbReference>
<evidence type="ECO:0000256" key="2">
    <source>
        <dbReference type="ARBA" id="ARBA00023002"/>
    </source>
</evidence>
<feature type="compositionally biased region" description="Basic and acidic residues" evidence="4">
    <location>
        <begin position="570"/>
        <end position="584"/>
    </location>
</feature>
<accession>A0ABN2S1D8</accession>
<dbReference type="Gene3D" id="3.40.50.2300">
    <property type="match status" value="1"/>
</dbReference>
<evidence type="ECO:0000313" key="6">
    <source>
        <dbReference type="EMBL" id="GAA1978383.1"/>
    </source>
</evidence>
<sequence>MTRPLLLVVDPDLDALARTEAELARRFGADFRVRGESDSTVALQQLELAATRRDPVALVLADPWLPGLTGAELLRSVRTLHPDAARAFLVPWGAWADGRTAEAILRGMSMGDIDYYVLEPWTSPDELFCRTVSEFVQAWSRTVENRRREVVVVGAARDPRGHAVRTLLTRNGIPHAYLDRGTPEAVAVLESVAAPAPTDRDGPLVIWLAALGGRVLLDPTDVEICQAWGIGTDLTGPDGAEVREVDLVVVGAGPAGLAAAVYGSSEGLSVLCVEELALGGQAGTSSLIRNYLGFSRGLSGAELAQRGFQQAWVFGARFVLTRRVTAIEPLGQGDGFVVTVSDVGQVRARAVLLATGVAYRRLGVPSLEALTGSGVYYGANVSVAHGLTGAHTVIVGGGNSAGQAALHLRRYAADVTIVIRTPDLSATMSRYLIDEIEASDTISVVGNADVVGGGGDGWLSEVVIADRTTGERRALPADGLFVMIGAEPHTSWLPAAVVRDRWGFLVTGADLRETGSWALERPPGAHETSVPGLFAVGDVRAGSVKRVASAVGEGSVVLSEVHQYLALLDAGRRSEPSGRSEPSRPPEPPDGAGAENAPSASSTSSTGAAGRRG</sequence>
<dbReference type="Proteomes" id="UP001500013">
    <property type="component" value="Unassembled WGS sequence"/>
</dbReference>